<dbReference type="PROSITE" id="PS51012">
    <property type="entry name" value="ABC_TM2"/>
    <property type="match status" value="1"/>
</dbReference>
<evidence type="ECO:0000256" key="5">
    <source>
        <dbReference type="ARBA" id="ARBA00022692"/>
    </source>
</evidence>
<evidence type="ECO:0000256" key="1">
    <source>
        <dbReference type="ARBA" id="ARBA00004651"/>
    </source>
</evidence>
<feature type="transmembrane region" description="Helical" evidence="8">
    <location>
        <begin position="365"/>
        <end position="388"/>
    </location>
</feature>
<dbReference type="PANTHER" id="PTHR30294">
    <property type="entry name" value="MEMBRANE COMPONENT OF ABC TRANSPORTER YHHJ-RELATED"/>
    <property type="match status" value="1"/>
</dbReference>
<feature type="transmembrane region" description="Helical" evidence="8">
    <location>
        <begin position="312"/>
        <end position="330"/>
    </location>
</feature>
<evidence type="ECO:0000256" key="7">
    <source>
        <dbReference type="ARBA" id="ARBA00023136"/>
    </source>
</evidence>
<organism evidence="10">
    <name type="scientific">Faucicola osloensis</name>
    <name type="common">Moraxella osloensis</name>
    <dbReference type="NCBI Taxonomy" id="34062"/>
    <lineage>
        <taxon>Bacteria</taxon>
        <taxon>Pseudomonadati</taxon>
        <taxon>Pseudomonadota</taxon>
        <taxon>Gammaproteobacteria</taxon>
        <taxon>Moraxellales</taxon>
        <taxon>Moraxellaceae</taxon>
        <taxon>Faucicola</taxon>
    </lineage>
</organism>
<dbReference type="AlphaFoldDB" id="A0A6P1KAE0"/>
<dbReference type="Gene3D" id="3.40.1710.10">
    <property type="entry name" value="abc type-2 transporter like domain"/>
    <property type="match status" value="1"/>
</dbReference>
<evidence type="ECO:0000256" key="6">
    <source>
        <dbReference type="ARBA" id="ARBA00022989"/>
    </source>
</evidence>
<dbReference type="Pfam" id="PF12698">
    <property type="entry name" value="ABC2_membrane_3"/>
    <property type="match status" value="1"/>
</dbReference>
<dbReference type="InterPro" id="IPR047817">
    <property type="entry name" value="ABC2_TM_bact-type"/>
</dbReference>
<keyword evidence="5 8" id="KW-0812">Transmembrane</keyword>
<comment type="subcellular location">
    <subcellularLocation>
        <location evidence="1">Cell membrane</location>
        <topology evidence="1">Multi-pass membrane protein</topology>
    </subcellularLocation>
</comment>
<evidence type="ECO:0000256" key="3">
    <source>
        <dbReference type="ARBA" id="ARBA00022448"/>
    </source>
</evidence>
<evidence type="ECO:0000256" key="4">
    <source>
        <dbReference type="ARBA" id="ARBA00022475"/>
    </source>
</evidence>
<feature type="transmembrane region" description="Helical" evidence="8">
    <location>
        <begin position="32"/>
        <end position="52"/>
    </location>
</feature>
<keyword evidence="7 8" id="KW-0472">Membrane</keyword>
<keyword evidence="6 8" id="KW-1133">Transmembrane helix</keyword>
<feature type="transmembrane region" description="Helical" evidence="8">
    <location>
        <begin position="278"/>
        <end position="300"/>
    </location>
</feature>
<feature type="domain" description="ABC transmembrane type-2" evidence="9">
    <location>
        <begin position="149"/>
        <end position="391"/>
    </location>
</feature>
<gene>
    <name evidence="10" type="ORF">GSF12_01815</name>
</gene>
<evidence type="ECO:0000259" key="9">
    <source>
        <dbReference type="PROSITE" id="PS51012"/>
    </source>
</evidence>
<dbReference type="EMBL" id="CP047226">
    <property type="protein sequence ID" value="QHG08748.1"/>
    <property type="molecule type" value="Genomic_DNA"/>
</dbReference>
<dbReference type="InterPro" id="IPR013525">
    <property type="entry name" value="ABC2_TM"/>
</dbReference>
<proteinExistence type="inferred from homology"/>
<reference evidence="10" key="1">
    <citation type="journal article" date="2020" name="Microbiol. Resour. Announc.">
        <title>Complete Genome Sequence of Moraxella osloensis Strain YV1, Isolated from an Australian Wastewater Treatment Plant.</title>
        <authorList>
            <person name="Batinovic S."/>
            <person name="Rice D.T.F."/>
            <person name="Seviour R.J."/>
            <person name="Petrovski S."/>
        </authorList>
    </citation>
    <scope>NUCLEOTIDE SEQUENCE</scope>
    <source>
        <strain evidence="10">YV1</strain>
    </source>
</reference>
<keyword evidence="4" id="KW-1003">Cell membrane</keyword>
<keyword evidence="3" id="KW-0813">Transport</keyword>
<accession>A0A6P1KAE0</accession>
<name>A0A6P1KAE0_FAUOS</name>
<dbReference type="InterPro" id="IPR051449">
    <property type="entry name" value="ABC-2_transporter_component"/>
</dbReference>
<evidence type="ECO:0000256" key="2">
    <source>
        <dbReference type="ARBA" id="ARBA00007783"/>
    </source>
</evidence>
<feature type="transmembrane region" description="Helical" evidence="8">
    <location>
        <begin position="200"/>
        <end position="222"/>
    </location>
</feature>
<dbReference type="PANTHER" id="PTHR30294:SF29">
    <property type="entry name" value="MULTIDRUG ABC TRANSPORTER PERMEASE YBHS-RELATED"/>
    <property type="match status" value="1"/>
</dbReference>
<evidence type="ECO:0000313" key="10">
    <source>
        <dbReference type="EMBL" id="QHG08748.1"/>
    </source>
</evidence>
<dbReference type="GO" id="GO:0140359">
    <property type="term" value="F:ABC-type transporter activity"/>
    <property type="evidence" value="ECO:0007669"/>
    <property type="project" value="InterPro"/>
</dbReference>
<feature type="transmembrane region" description="Helical" evidence="8">
    <location>
        <begin position="243"/>
        <end position="266"/>
    </location>
</feature>
<sequence length="393" mass="43502">MAHYTHSSHRLSFSRIQAILIKELIQMKRDRLTFAMLLMIPIMQLILFGFVINNHPKHLPTAIYLQENTEITRSIISNMAQSDYFDVVADVNTLNAYRGTAPLQDTSSLLQSGKVNFVLTIPSGFSKAWVRGEKPSLLLEADATDPAAAAMAVAQISPIVERTLADIQTGSLNYLKSKPSSINVVVHNKYNPEGISQFNIVPGLLGVILTMTMVMITSIAMTREAERGTMENLLAMPSKPLEVMIGKITPYVLMGLVQTIIILLASDMLFHVPFVGSGSSFALGVGLFILTNLAIGFTFSTIAKSQMQAMQLTFFFFLPSMLLSGFMFPFQGMPRWAQYIGEILPLTHFLRIVRGIMLKGTTLNLLANEFFALVAILIIVGTVAMLRYRQTLD</sequence>
<comment type="similarity">
    <text evidence="2">Belongs to the ABC-2 integral membrane protein family.</text>
</comment>
<protein>
    <submittedName>
        <fullName evidence="10">ABC transporter permease</fullName>
    </submittedName>
</protein>
<evidence type="ECO:0000256" key="8">
    <source>
        <dbReference type="SAM" id="Phobius"/>
    </source>
</evidence>
<dbReference type="GO" id="GO:0005886">
    <property type="term" value="C:plasma membrane"/>
    <property type="evidence" value="ECO:0007669"/>
    <property type="project" value="UniProtKB-SubCell"/>
</dbReference>